<comment type="subcellular location">
    <subcellularLocation>
        <location evidence="1">Membrane</location>
    </subcellularLocation>
</comment>
<evidence type="ECO:0000256" key="7">
    <source>
        <dbReference type="SAM" id="Phobius"/>
    </source>
</evidence>
<dbReference type="CDD" id="cd14978">
    <property type="entry name" value="7tmA_FMRFamide_R-like"/>
    <property type="match status" value="1"/>
</dbReference>
<evidence type="ECO:0000256" key="5">
    <source>
        <dbReference type="ARBA" id="ARBA00023136"/>
    </source>
</evidence>
<feature type="transmembrane region" description="Helical" evidence="7">
    <location>
        <begin position="153"/>
        <end position="174"/>
    </location>
</feature>
<keyword evidence="8" id="KW-0732">Signal</keyword>
<reference evidence="10 11" key="1">
    <citation type="journal article" date="2024" name="BMC Genomics">
        <title>Genome assembly of redclaw crayfish (Cherax quadricarinatus) provides insights into its immune adaptation and hypoxia tolerance.</title>
        <authorList>
            <person name="Liu Z."/>
            <person name="Zheng J."/>
            <person name="Li H."/>
            <person name="Fang K."/>
            <person name="Wang S."/>
            <person name="He J."/>
            <person name="Zhou D."/>
            <person name="Weng S."/>
            <person name="Chi M."/>
            <person name="Gu Z."/>
            <person name="He J."/>
            <person name="Li F."/>
            <person name="Wang M."/>
        </authorList>
    </citation>
    <scope>NUCLEOTIDE SEQUENCE [LARGE SCALE GENOMIC DNA]</scope>
    <source>
        <strain evidence="10">ZL_2023a</strain>
    </source>
</reference>
<evidence type="ECO:0000256" key="1">
    <source>
        <dbReference type="ARBA" id="ARBA00004370"/>
    </source>
</evidence>
<evidence type="ECO:0000256" key="4">
    <source>
        <dbReference type="ARBA" id="ARBA00022989"/>
    </source>
</evidence>
<name>A0AAW0XPZ5_CHEQU</name>
<comment type="caution">
    <text evidence="10">The sequence shown here is derived from an EMBL/GenBank/DDBJ whole genome shotgun (WGS) entry which is preliminary data.</text>
</comment>
<dbReference type="PANTHER" id="PTHR46641:SF22">
    <property type="entry name" value="PROCTOLIN RECEPTOR, ISOFORM A"/>
    <property type="match status" value="1"/>
</dbReference>
<gene>
    <name evidence="10" type="ORF">OTU49_001905</name>
</gene>
<dbReference type="AlphaFoldDB" id="A0AAW0XPZ5"/>
<keyword evidence="4 7" id="KW-1133">Transmembrane helix</keyword>
<dbReference type="GO" id="GO:0004930">
    <property type="term" value="F:G protein-coupled receptor activity"/>
    <property type="evidence" value="ECO:0007669"/>
    <property type="project" value="InterPro"/>
</dbReference>
<feature type="chain" id="PRO_5043598034" description="G-protein coupled receptors family 1 profile domain-containing protein" evidence="8">
    <location>
        <begin position="26"/>
        <end position="435"/>
    </location>
</feature>
<feature type="signal peptide" evidence="8">
    <location>
        <begin position="1"/>
        <end position="25"/>
    </location>
</feature>
<feature type="transmembrane region" description="Helical" evidence="7">
    <location>
        <begin position="306"/>
        <end position="330"/>
    </location>
</feature>
<dbReference type="EMBL" id="JARKIK010000028">
    <property type="protein sequence ID" value="KAK8742479.1"/>
    <property type="molecule type" value="Genomic_DNA"/>
</dbReference>
<dbReference type="PROSITE" id="PS50262">
    <property type="entry name" value="G_PROTEIN_RECEP_F1_2"/>
    <property type="match status" value="1"/>
</dbReference>
<sequence length="435" mass="49288">MLNMTTAAPLLAAALTTLLTPMTTSEPPSATSSSATVATTSLDVYASSLPYNSTDLVEIELEDVSGYKTFLAGSRYVVQRVLVPVVLIVGVVGNAVTIVVLTRRQMRSSTNNYLTALAISDLLYLVFIFSLSIRHHPGMSRPHHWFYWHYSRYALWLTDASSSTSIWLTVTFTIERYIAVCHPIKGKVFCTESRAKRVIVAVFILCFTLTATTPHEWVINEVTDAVTGQPRLAMDYSFLGSHSTYKKVFYWFTAVVFILLPLVLLAVFNSFLIHVVRQSRTQRRTMTNQRVERDTHSQSQEYKITVMLIAVVLLALLCQLPVAILLLYQSFYVSKPNSIAFYIELGLGNIFNLLSAINAACNFVLYCAMSDKYRRTFLRTFCSRWYRQPSPLHSWMATAYSNVEDGSPRFSRMSSMRMSRRSSHRQTRSTVVTRV</sequence>
<dbReference type="InterPro" id="IPR000276">
    <property type="entry name" value="GPCR_Rhodpsn"/>
</dbReference>
<feature type="transmembrane region" description="Helical" evidence="7">
    <location>
        <begin position="195"/>
        <end position="213"/>
    </location>
</feature>
<evidence type="ECO:0000259" key="9">
    <source>
        <dbReference type="PROSITE" id="PS50262"/>
    </source>
</evidence>
<evidence type="ECO:0000256" key="2">
    <source>
        <dbReference type="ARBA" id="ARBA00010663"/>
    </source>
</evidence>
<keyword evidence="3 7" id="KW-0812">Transmembrane</keyword>
<dbReference type="GO" id="GO:0016020">
    <property type="term" value="C:membrane"/>
    <property type="evidence" value="ECO:0007669"/>
    <property type="project" value="UniProtKB-SubCell"/>
</dbReference>
<keyword evidence="5 7" id="KW-0472">Membrane</keyword>
<proteinExistence type="inferred from homology"/>
<evidence type="ECO:0000256" key="8">
    <source>
        <dbReference type="SAM" id="SignalP"/>
    </source>
</evidence>
<organism evidence="10 11">
    <name type="scientific">Cherax quadricarinatus</name>
    <name type="common">Australian red claw crayfish</name>
    <dbReference type="NCBI Taxonomy" id="27406"/>
    <lineage>
        <taxon>Eukaryota</taxon>
        <taxon>Metazoa</taxon>
        <taxon>Ecdysozoa</taxon>
        <taxon>Arthropoda</taxon>
        <taxon>Crustacea</taxon>
        <taxon>Multicrustacea</taxon>
        <taxon>Malacostraca</taxon>
        <taxon>Eumalacostraca</taxon>
        <taxon>Eucarida</taxon>
        <taxon>Decapoda</taxon>
        <taxon>Pleocyemata</taxon>
        <taxon>Astacidea</taxon>
        <taxon>Parastacoidea</taxon>
        <taxon>Parastacidae</taxon>
        <taxon>Cherax</taxon>
    </lineage>
</organism>
<feature type="domain" description="G-protein coupled receptors family 1 profile" evidence="9">
    <location>
        <begin position="93"/>
        <end position="366"/>
    </location>
</feature>
<feature type="transmembrane region" description="Helical" evidence="7">
    <location>
        <begin position="248"/>
        <end position="276"/>
    </location>
</feature>
<dbReference type="InterPro" id="IPR052954">
    <property type="entry name" value="GPCR-Ligand_Int"/>
</dbReference>
<dbReference type="Proteomes" id="UP001445076">
    <property type="component" value="Unassembled WGS sequence"/>
</dbReference>
<evidence type="ECO:0000313" key="11">
    <source>
        <dbReference type="Proteomes" id="UP001445076"/>
    </source>
</evidence>
<evidence type="ECO:0000256" key="3">
    <source>
        <dbReference type="ARBA" id="ARBA00022692"/>
    </source>
</evidence>
<dbReference type="SUPFAM" id="SSF81321">
    <property type="entry name" value="Family A G protein-coupled receptor-like"/>
    <property type="match status" value="1"/>
</dbReference>
<dbReference type="Gene3D" id="1.20.1070.10">
    <property type="entry name" value="Rhodopsin 7-helix transmembrane proteins"/>
    <property type="match status" value="1"/>
</dbReference>
<keyword evidence="11" id="KW-1185">Reference proteome</keyword>
<protein>
    <recommendedName>
        <fullName evidence="9">G-protein coupled receptors family 1 profile domain-containing protein</fullName>
    </recommendedName>
</protein>
<feature type="region of interest" description="Disordered" evidence="6">
    <location>
        <begin position="411"/>
        <end position="435"/>
    </location>
</feature>
<feature type="transmembrane region" description="Helical" evidence="7">
    <location>
        <begin position="113"/>
        <end position="133"/>
    </location>
</feature>
<feature type="transmembrane region" description="Helical" evidence="7">
    <location>
        <begin position="81"/>
        <end position="101"/>
    </location>
</feature>
<accession>A0AAW0XPZ5</accession>
<dbReference type="Pfam" id="PF00001">
    <property type="entry name" value="7tm_1"/>
    <property type="match status" value="1"/>
</dbReference>
<comment type="similarity">
    <text evidence="2">Belongs to the G-protein coupled receptor 1 family.</text>
</comment>
<feature type="compositionally biased region" description="Basic residues" evidence="6">
    <location>
        <begin position="418"/>
        <end position="427"/>
    </location>
</feature>
<dbReference type="PRINTS" id="PR00237">
    <property type="entry name" value="GPCRRHODOPSN"/>
</dbReference>
<dbReference type="PANTHER" id="PTHR46641">
    <property type="entry name" value="FMRFAMIDE RECEPTOR-RELATED"/>
    <property type="match status" value="1"/>
</dbReference>
<evidence type="ECO:0000256" key="6">
    <source>
        <dbReference type="SAM" id="MobiDB-lite"/>
    </source>
</evidence>
<dbReference type="InterPro" id="IPR017452">
    <property type="entry name" value="GPCR_Rhodpsn_7TM"/>
</dbReference>
<feature type="transmembrane region" description="Helical" evidence="7">
    <location>
        <begin position="350"/>
        <end position="369"/>
    </location>
</feature>
<evidence type="ECO:0000313" key="10">
    <source>
        <dbReference type="EMBL" id="KAK8742479.1"/>
    </source>
</evidence>